<dbReference type="Proteomes" id="UP000190648">
    <property type="component" value="Unassembled WGS sequence"/>
</dbReference>
<reference evidence="1 2" key="1">
    <citation type="submission" date="2016-02" db="EMBL/GenBank/DDBJ databases">
        <title>Band-tailed pigeon sequencing and assembly.</title>
        <authorList>
            <person name="Soares A.E."/>
            <person name="Novak B.J."/>
            <person name="Rice E.S."/>
            <person name="O'Connell B."/>
            <person name="Chang D."/>
            <person name="Weber S."/>
            <person name="Shapiro B."/>
        </authorList>
    </citation>
    <scope>NUCLEOTIDE SEQUENCE [LARGE SCALE GENOMIC DNA]</scope>
    <source>
        <strain evidence="1">BTP2013</strain>
        <tissue evidence="1">Blood</tissue>
    </source>
</reference>
<proteinExistence type="predicted"/>
<sequence>MSQSLCVWSKDGLKLQGDMLVDIKCDEDSHQTDYQGLCTCKKQLWPKINVVKRITHIKKQSNHLIARDHKTEDSGQKG</sequence>
<organism evidence="1 2">
    <name type="scientific">Patagioenas fasciata monilis</name>
    <dbReference type="NCBI Taxonomy" id="372326"/>
    <lineage>
        <taxon>Eukaryota</taxon>
        <taxon>Metazoa</taxon>
        <taxon>Chordata</taxon>
        <taxon>Craniata</taxon>
        <taxon>Vertebrata</taxon>
        <taxon>Euteleostomi</taxon>
        <taxon>Archelosauria</taxon>
        <taxon>Archosauria</taxon>
        <taxon>Dinosauria</taxon>
        <taxon>Saurischia</taxon>
        <taxon>Theropoda</taxon>
        <taxon>Coelurosauria</taxon>
        <taxon>Aves</taxon>
        <taxon>Neognathae</taxon>
        <taxon>Neoaves</taxon>
        <taxon>Columbimorphae</taxon>
        <taxon>Columbiformes</taxon>
        <taxon>Columbidae</taxon>
        <taxon>Patagioenas</taxon>
    </lineage>
</organism>
<gene>
    <name evidence="1" type="ORF">AV530_016601</name>
</gene>
<accession>A0A1V4J3D7</accession>
<comment type="caution">
    <text evidence="1">The sequence shown here is derived from an EMBL/GenBank/DDBJ whole genome shotgun (WGS) entry which is preliminary data.</text>
</comment>
<dbReference type="AlphaFoldDB" id="A0A1V4J3D7"/>
<dbReference type="EMBL" id="LSYS01009367">
    <property type="protein sequence ID" value="OPJ66564.1"/>
    <property type="molecule type" value="Genomic_DNA"/>
</dbReference>
<protein>
    <submittedName>
        <fullName evidence="1">Uncharacterized protein</fullName>
    </submittedName>
</protein>
<keyword evidence="2" id="KW-1185">Reference proteome</keyword>
<evidence type="ECO:0000313" key="1">
    <source>
        <dbReference type="EMBL" id="OPJ66564.1"/>
    </source>
</evidence>
<evidence type="ECO:0000313" key="2">
    <source>
        <dbReference type="Proteomes" id="UP000190648"/>
    </source>
</evidence>
<name>A0A1V4J3D7_PATFA</name>